<name>A0A2A2J6L4_9BILA</name>
<comment type="caution">
    <text evidence="2">The sequence shown here is derived from an EMBL/GenBank/DDBJ whole genome shotgun (WGS) entry which is preliminary data.</text>
</comment>
<gene>
    <name evidence="2" type="ORF">WR25_07622</name>
</gene>
<protein>
    <submittedName>
        <fullName evidence="2">Uncharacterized protein</fullName>
    </submittedName>
</protein>
<proteinExistence type="predicted"/>
<keyword evidence="3" id="KW-1185">Reference proteome</keyword>
<reference evidence="2 3" key="1">
    <citation type="journal article" date="2017" name="Curr. Biol.">
        <title>Genome architecture and evolution of a unichromosomal asexual nematode.</title>
        <authorList>
            <person name="Fradin H."/>
            <person name="Zegar C."/>
            <person name="Gutwein M."/>
            <person name="Lucas J."/>
            <person name="Kovtun M."/>
            <person name="Corcoran D."/>
            <person name="Baugh L.R."/>
            <person name="Kiontke K."/>
            <person name="Gunsalus K."/>
            <person name="Fitch D.H."/>
            <person name="Piano F."/>
        </authorList>
    </citation>
    <scope>NUCLEOTIDE SEQUENCE [LARGE SCALE GENOMIC DNA]</scope>
    <source>
        <strain evidence="2">PF1309</strain>
    </source>
</reference>
<dbReference type="AlphaFoldDB" id="A0A2A2J6L4"/>
<dbReference type="OrthoDB" id="5846958at2759"/>
<accession>A0A2A2J6L4</accession>
<evidence type="ECO:0000256" key="1">
    <source>
        <dbReference type="SAM" id="MobiDB-lite"/>
    </source>
</evidence>
<dbReference type="EMBL" id="LIAE01010639">
    <property type="protein sequence ID" value="PAV57426.1"/>
    <property type="molecule type" value="Genomic_DNA"/>
</dbReference>
<feature type="region of interest" description="Disordered" evidence="1">
    <location>
        <begin position="81"/>
        <end position="137"/>
    </location>
</feature>
<evidence type="ECO:0000313" key="3">
    <source>
        <dbReference type="Proteomes" id="UP000218231"/>
    </source>
</evidence>
<organism evidence="2 3">
    <name type="scientific">Diploscapter pachys</name>
    <dbReference type="NCBI Taxonomy" id="2018661"/>
    <lineage>
        <taxon>Eukaryota</taxon>
        <taxon>Metazoa</taxon>
        <taxon>Ecdysozoa</taxon>
        <taxon>Nematoda</taxon>
        <taxon>Chromadorea</taxon>
        <taxon>Rhabditida</taxon>
        <taxon>Rhabditina</taxon>
        <taxon>Rhabditomorpha</taxon>
        <taxon>Rhabditoidea</taxon>
        <taxon>Rhabditidae</taxon>
        <taxon>Diploscapter</taxon>
    </lineage>
</organism>
<dbReference type="Proteomes" id="UP000218231">
    <property type="component" value="Unassembled WGS sequence"/>
</dbReference>
<dbReference type="STRING" id="2018661.A0A2A2J6L4"/>
<feature type="compositionally biased region" description="Low complexity" evidence="1">
    <location>
        <begin position="93"/>
        <end position="116"/>
    </location>
</feature>
<sequence>MAPPGVISSIERYHQLLLRKYGSPATQAPQESTTTKTATVALRKRPKSLKHIYSTINPKAKKVWKAVTSEVKSKPKKPVMTIATTTLPPPPATSTSTTKTTATTTTTTTSASTSLPRFICKNTGGDPVVPDNSTQTKRRTIAPFRKIERVTFRPLRPRIDFVTTRKPLLTGAGAGQYSLRKTFWDYLWPNSELIAAIKDVFTKFKASLDEAGLDQDVRLMGNQLKNTWQQLRTGIDRGLRVVKQRAENSVQQMNGSLTPREIMSIGAVMSNSERGSRRIEIPAVDSKLERLDQILDEY</sequence>
<evidence type="ECO:0000313" key="2">
    <source>
        <dbReference type="EMBL" id="PAV57426.1"/>
    </source>
</evidence>